<evidence type="ECO:0000313" key="1">
    <source>
        <dbReference type="EMBL" id="KAF4622835.1"/>
    </source>
</evidence>
<gene>
    <name evidence="1" type="ORF">D9613_002408</name>
</gene>
<dbReference type="AlphaFoldDB" id="A0A8H4R3N3"/>
<reference evidence="1 2" key="1">
    <citation type="submission" date="2019-12" db="EMBL/GenBank/DDBJ databases">
        <authorList>
            <person name="Floudas D."/>
            <person name="Bentzer J."/>
            <person name="Ahren D."/>
            <person name="Johansson T."/>
            <person name="Persson P."/>
            <person name="Tunlid A."/>
        </authorList>
    </citation>
    <scope>NUCLEOTIDE SEQUENCE [LARGE SCALE GENOMIC DNA]</scope>
    <source>
        <strain evidence="1 2">CBS 102.39</strain>
    </source>
</reference>
<dbReference type="Proteomes" id="UP000521872">
    <property type="component" value="Unassembled WGS sequence"/>
</dbReference>
<accession>A0A8H4R3N3</accession>
<sequence length="138" mass="15248">MPPCELAKDLPNLPLSVVAHPSSSAEDFYPFPPSPSSLHPAAVIDANIKGIVLTLPSSEIPNALNAAERNPQILAYMVPQFVSNAQKSFILFRIILFRLIHSKHPIYTLHSLTPRFRGYIVGLRGSKQMRMETSVTLS</sequence>
<organism evidence="1 2">
    <name type="scientific">Agrocybe pediades</name>
    <dbReference type="NCBI Taxonomy" id="84607"/>
    <lineage>
        <taxon>Eukaryota</taxon>
        <taxon>Fungi</taxon>
        <taxon>Dikarya</taxon>
        <taxon>Basidiomycota</taxon>
        <taxon>Agaricomycotina</taxon>
        <taxon>Agaricomycetes</taxon>
        <taxon>Agaricomycetidae</taxon>
        <taxon>Agaricales</taxon>
        <taxon>Agaricineae</taxon>
        <taxon>Strophariaceae</taxon>
        <taxon>Agrocybe</taxon>
    </lineage>
</organism>
<comment type="caution">
    <text evidence="1">The sequence shown here is derived from an EMBL/GenBank/DDBJ whole genome shotgun (WGS) entry which is preliminary data.</text>
</comment>
<evidence type="ECO:0000313" key="2">
    <source>
        <dbReference type="Proteomes" id="UP000521872"/>
    </source>
</evidence>
<proteinExistence type="predicted"/>
<keyword evidence="2" id="KW-1185">Reference proteome</keyword>
<name>A0A8H4R3N3_9AGAR</name>
<protein>
    <submittedName>
        <fullName evidence="1">Uncharacterized protein</fullName>
    </submittedName>
</protein>
<dbReference type="EMBL" id="JAACJL010000001">
    <property type="protein sequence ID" value="KAF4622835.1"/>
    <property type="molecule type" value="Genomic_DNA"/>
</dbReference>